<dbReference type="HAMAP" id="MF_02087">
    <property type="entry name" value="PLP_homeostasis"/>
    <property type="match status" value="1"/>
</dbReference>
<sequence length="220" mass="23931">MVAERLTTVHRRVDDAARRAGRSDRPVVVAVSKTHPAALVLEAYAAGHRVFGENRLQELQTKAPLLPDDIEWHLVGALQSRKARAASQIASMLHGVDRLKLVDRLDPCGASVLVQVNLAGEQQKAGASVDAVAPLVEALVAASVPVVGLMQIPPQPKAGEDSRKWFSKLRDLRDLLVRDWPTVRELSMGMTDDYEVAIEEGATIIRVGRAIFGARSTQQP</sequence>
<dbReference type="SUPFAM" id="SSF51419">
    <property type="entry name" value="PLP-binding barrel"/>
    <property type="match status" value="1"/>
</dbReference>
<protein>
    <submittedName>
        <fullName evidence="2">UPF0001 protein YggS</fullName>
    </submittedName>
</protein>
<name>A0A3B0SW49_9ZZZZ</name>
<evidence type="ECO:0000256" key="1">
    <source>
        <dbReference type="ARBA" id="ARBA00022898"/>
    </source>
</evidence>
<dbReference type="Gene3D" id="3.20.20.10">
    <property type="entry name" value="Alanine racemase"/>
    <property type="match status" value="1"/>
</dbReference>
<dbReference type="PANTHER" id="PTHR10146">
    <property type="entry name" value="PROLINE SYNTHETASE CO-TRANSCRIBED BACTERIAL HOMOLOG PROTEIN"/>
    <property type="match status" value="1"/>
</dbReference>
<dbReference type="InterPro" id="IPR029066">
    <property type="entry name" value="PLP-binding_barrel"/>
</dbReference>
<dbReference type="NCBIfam" id="TIGR00044">
    <property type="entry name" value="YggS family pyridoxal phosphate-dependent enzyme"/>
    <property type="match status" value="1"/>
</dbReference>
<gene>
    <name evidence="2" type="ORF">MNBD_ACTINO02-1002</name>
</gene>
<dbReference type="EMBL" id="UOEK01000449">
    <property type="protein sequence ID" value="VAW08233.1"/>
    <property type="molecule type" value="Genomic_DNA"/>
</dbReference>
<dbReference type="PIRSF" id="PIRSF004848">
    <property type="entry name" value="YBL036c_PLPDEIII"/>
    <property type="match status" value="1"/>
</dbReference>
<reference evidence="2" key="1">
    <citation type="submission" date="2018-06" db="EMBL/GenBank/DDBJ databases">
        <authorList>
            <person name="Zhirakovskaya E."/>
        </authorList>
    </citation>
    <scope>NUCLEOTIDE SEQUENCE</scope>
</reference>
<evidence type="ECO:0000313" key="2">
    <source>
        <dbReference type="EMBL" id="VAW08233.1"/>
    </source>
</evidence>
<organism evidence="2">
    <name type="scientific">hydrothermal vent metagenome</name>
    <dbReference type="NCBI Taxonomy" id="652676"/>
    <lineage>
        <taxon>unclassified sequences</taxon>
        <taxon>metagenomes</taxon>
        <taxon>ecological metagenomes</taxon>
    </lineage>
</organism>
<dbReference type="AlphaFoldDB" id="A0A3B0SW49"/>
<proteinExistence type="inferred from homology"/>
<keyword evidence="1" id="KW-0663">Pyridoxal phosphate</keyword>
<dbReference type="CDD" id="cd00635">
    <property type="entry name" value="PLPDE_III_YBL036c_like"/>
    <property type="match status" value="1"/>
</dbReference>
<accession>A0A3B0SW49</accession>
<dbReference type="InterPro" id="IPR011078">
    <property type="entry name" value="PyrdxlP_homeostasis"/>
</dbReference>
<dbReference type="PANTHER" id="PTHR10146:SF14">
    <property type="entry name" value="PYRIDOXAL PHOSPHATE HOMEOSTASIS PROTEIN"/>
    <property type="match status" value="1"/>
</dbReference>
<dbReference type="GO" id="GO:0030170">
    <property type="term" value="F:pyridoxal phosphate binding"/>
    <property type="evidence" value="ECO:0007669"/>
    <property type="project" value="InterPro"/>
</dbReference>